<reference evidence="6 7" key="1">
    <citation type="submission" date="2020-10" db="EMBL/GenBank/DDBJ databases">
        <title>Phylogeny of dyella-like bacteria.</title>
        <authorList>
            <person name="Fu J."/>
        </authorList>
    </citation>
    <scope>NUCLEOTIDE SEQUENCE [LARGE SCALE GENOMIC DNA]</scope>
    <source>
        <strain evidence="6 7">DKC-1</strain>
    </source>
</reference>
<comment type="caution">
    <text evidence="6">The sequence shown here is derived from an EMBL/GenBank/DDBJ whole genome shotgun (WGS) entry which is preliminary data.</text>
</comment>
<evidence type="ECO:0000256" key="1">
    <source>
        <dbReference type="ARBA" id="ARBA00001946"/>
    </source>
</evidence>
<dbReference type="InterPro" id="IPR023214">
    <property type="entry name" value="HAD_sf"/>
</dbReference>
<dbReference type="EMBL" id="JADIKL010000020">
    <property type="protein sequence ID" value="MFK2932794.1"/>
    <property type="molecule type" value="Genomic_DNA"/>
</dbReference>
<keyword evidence="3" id="KW-0460">Magnesium</keyword>
<dbReference type="NCBIfam" id="TIGR01549">
    <property type="entry name" value="HAD-SF-IA-v1"/>
    <property type="match status" value="1"/>
</dbReference>
<dbReference type="InterPro" id="IPR006439">
    <property type="entry name" value="HAD-SF_hydro_IA"/>
</dbReference>
<dbReference type="SFLD" id="SFLDG01129">
    <property type="entry name" value="C1.5:_HAD__Beta-PGM__Phosphata"/>
    <property type="match status" value="1"/>
</dbReference>
<dbReference type="Gene3D" id="3.40.50.20">
    <property type="match status" value="1"/>
</dbReference>
<dbReference type="InterPro" id="IPR051400">
    <property type="entry name" value="HAD-like_hydrolase"/>
</dbReference>
<dbReference type="PROSITE" id="PS50975">
    <property type="entry name" value="ATP_GRASP"/>
    <property type="match status" value="1"/>
</dbReference>
<keyword evidence="2 6" id="KW-0378">Hydrolase</keyword>
<organism evidence="6 7">
    <name type="scientific">Dyella agri</name>
    <dbReference type="NCBI Taxonomy" id="1926869"/>
    <lineage>
        <taxon>Bacteria</taxon>
        <taxon>Pseudomonadati</taxon>
        <taxon>Pseudomonadota</taxon>
        <taxon>Gammaproteobacteria</taxon>
        <taxon>Lysobacterales</taxon>
        <taxon>Rhodanobacteraceae</taxon>
        <taxon>Dyella</taxon>
    </lineage>
</organism>
<evidence type="ECO:0000313" key="6">
    <source>
        <dbReference type="EMBL" id="MFK2932794.1"/>
    </source>
</evidence>
<comment type="cofactor">
    <cofactor evidence="1">
        <name>Mg(2+)</name>
        <dbReference type="ChEBI" id="CHEBI:18420"/>
    </cofactor>
</comment>
<accession>A0ABW8KKZ6</accession>
<keyword evidence="4" id="KW-0067">ATP-binding</keyword>
<gene>
    <name evidence="6" type="ORF">ISP14_18620</name>
</gene>
<evidence type="ECO:0000259" key="5">
    <source>
        <dbReference type="PROSITE" id="PS50975"/>
    </source>
</evidence>
<feature type="domain" description="ATP-grasp" evidence="5">
    <location>
        <begin position="113"/>
        <end position="290"/>
    </location>
</feature>
<dbReference type="SUPFAM" id="SSF56784">
    <property type="entry name" value="HAD-like"/>
    <property type="match status" value="1"/>
</dbReference>
<name>A0ABW8KKZ6_9GAMM</name>
<dbReference type="PRINTS" id="PR00413">
    <property type="entry name" value="HADHALOGNASE"/>
</dbReference>
<evidence type="ECO:0000256" key="4">
    <source>
        <dbReference type="PROSITE-ProRule" id="PRU00409"/>
    </source>
</evidence>
<dbReference type="RefSeq" id="WP_404542876.1">
    <property type="nucleotide sequence ID" value="NZ_JADIKL010000020.1"/>
</dbReference>
<dbReference type="Gene3D" id="3.40.50.1000">
    <property type="entry name" value="HAD superfamily/HAD-like"/>
    <property type="match status" value="1"/>
</dbReference>
<evidence type="ECO:0000256" key="3">
    <source>
        <dbReference type="ARBA" id="ARBA00022842"/>
    </source>
</evidence>
<evidence type="ECO:0000313" key="7">
    <source>
        <dbReference type="Proteomes" id="UP001620397"/>
    </source>
</evidence>
<keyword evidence="4" id="KW-0547">Nucleotide-binding</keyword>
<dbReference type="GO" id="GO:0016787">
    <property type="term" value="F:hydrolase activity"/>
    <property type="evidence" value="ECO:0007669"/>
    <property type="project" value="UniProtKB-KW"/>
</dbReference>
<dbReference type="InterPro" id="IPR011761">
    <property type="entry name" value="ATP-grasp"/>
</dbReference>
<sequence>MKTALVVSAGGFQGLGIVRALQQLDRTRVLVCDVHAEHLVRYVCGECFVAPPLADERAFETFLLGLARHEHVDAIFPATAYELPTLARLRNPLADLGATVAVAGEELTTTLLDKLLTQQFLDAADLPVPELLDPLAHDYAQPLFGRPREGWGGRGTVLLRNREAALVHQADFATHVWSTWLPAFEEYSADFAIDPHGHISPIVLRQRLRTSGGFAVISISVRDPLIVTLAQRTAAAIAAAGGCGIYNTQIIAPPDGSAIVSDVNPRTGTSATHALAEGINLPGFFLGTGATTPVPDLPTRRAVKTIRVLDDIVVPQLHPTPRGIVFDLDDTLVKHKEWMLEKLQLIYPEVFSSRVDRSDFLLCAAQLIDEGERAFLIDRLLAMLALPESLRTAAVDAYRAAVVASTPLFSDVEATLKTLKAAGLPLAILTDNPPETQRVKIRQAQALGSIDAVVYSREHGGEKPAPAAFLQAAHALGIDPAQLVMVGDNYFRDGVGAIRAGYMHALIIRRNGTFLSSNEALAATVPDAISRRIDVLDSLLSVRHACLSP</sequence>
<keyword evidence="7" id="KW-1185">Reference proteome</keyword>
<evidence type="ECO:0000256" key="2">
    <source>
        <dbReference type="ARBA" id="ARBA00022801"/>
    </source>
</evidence>
<dbReference type="SFLD" id="SFLDS00003">
    <property type="entry name" value="Haloacid_Dehalogenase"/>
    <property type="match status" value="1"/>
</dbReference>
<dbReference type="Proteomes" id="UP001620397">
    <property type="component" value="Unassembled WGS sequence"/>
</dbReference>
<dbReference type="SUPFAM" id="SSF56059">
    <property type="entry name" value="Glutathione synthetase ATP-binding domain-like"/>
    <property type="match status" value="1"/>
</dbReference>
<dbReference type="PANTHER" id="PTHR46470">
    <property type="entry name" value="N-ACYLNEURAMINATE-9-PHOSPHATASE"/>
    <property type="match status" value="1"/>
</dbReference>
<dbReference type="Gene3D" id="1.20.120.710">
    <property type="entry name" value="Haloacid dehalogenase hydrolase-like domain"/>
    <property type="match status" value="1"/>
</dbReference>
<proteinExistence type="predicted"/>
<dbReference type="Gene3D" id="3.30.470.20">
    <property type="entry name" value="ATP-grasp fold, B domain"/>
    <property type="match status" value="1"/>
</dbReference>
<dbReference type="InterPro" id="IPR036412">
    <property type="entry name" value="HAD-like_sf"/>
</dbReference>
<dbReference type="PANTHER" id="PTHR46470:SF4">
    <property type="entry name" value="5-AMINO-6-(5-PHOSPHO-D-RIBITYLAMINO)URACIL PHOSPHATASE YIGB"/>
    <property type="match status" value="1"/>
</dbReference>
<protein>
    <submittedName>
        <fullName evidence="6">HAD-IA family hydrolase</fullName>
    </submittedName>
</protein>
<dbReference type="Pfam" id="PF00702">
    <property type="entry name" value="Hydrolase"/>
    <property type="match status" value="1"/>
</dbReference>